<comment type="caution">
    <text evidence="1">The sequence shown here is derived from an EMBL/GenBank/DDBJ whole genome shotgun (WGS) entry which is preliminary data.</text>
</comment>
<proteinExistence type="predicted"/>
<dbReference type="Proteomes" id="UP001138961">
    <property type="component" value="Unassembled WGS sequence"/>
</dbReference>
<dbReference type="RefSeq" id="WP_226749238.1">
    <property type="nucleotide sequence ID" value="NZ_JAJATZ010000011.1"/>
</dbReference>
<protein>
    <recommendedName>
        <fullName evidence="3">DUF1127 domain-containing protein</fullName>
    </recommendedName>
</protein>
<accession>A0ABS8BYF7</accession>
<sequence length="47" mass="5463">MEACAHRKSRLYQIERLNAKTGAELAEMGLRRQDITRHVFVGLMNTF</sequence>
<dbReference type="EMBL" id="JAJATZ010000011">
    <property type="protein sequence ID" value="MCB5200770.1"/>
    <property type="molecule type" value="Genomic_DNA"/>
</dbReference>
<organism evidence="1 2">
    <name type="scientific">Loktanella gaetbuli</name>
    <dbReference type="NCBI Taxonomy" id="2881335"/>
    <lineage>
        <taxon>Bacteria</taxon>
        <taxon>Pseudomonadati</taxon>
        <taxon>Pseudomonadota</taxon>
        <taxon>Alphaproteobacteria</taxon>
        <taxon>Rhodobacterales</taxon>
        <taxon>Roseobacteraceae</taxon>
        <taxon>Loktanella</taxon>
    </lineage>
</organism>
<gene>
    <name evidence="1" type="ORF">LGQ03_16150</name>
</gene>
<name>A0ABS8BYF7_9RHOB</name>
<reference evidence="1" key="1">
    <citation type="submission" date="2021-10" db="EMBL/GenBank/DDBJ databases">
        <title>Loktanella gaetbuli sp. nov., isolated from a tidal flat.</title>
        <authorList>
            <person name="Park S."/>
            <person name="Yoon J.-H."/>
        </authorList>
    </citation>
    <scope>NUCLEOTIDE SEQUENCE</scope>
    <source>
        <strain evidence="1">TSTF-M6</strain>
    </source>
</reference>
<evidence type="ECO:0008006" key="3">
    <source>
        <dbReference type="Google" id="ProtNLM"/>
    </source>
</evidence>
<evidence type="ECO:0000313" key="1">
    <source>
        <dbReference type="EMBL" id="MCB5200770.1"/>
    </source>
</evidence>
<keyword evidence="2" id="KW-1185">Reference proteome</keyword>
<evidence type="ECO:0000313" key="2">
    <source>
        <dbReference type="Proteomes" id="UP001138961"/>
    </source>
</evidence>